<sequence>MDESIIAEHALKHGLLKEEIEQAWNHPLVVRHRISPNEGEIVAVGQTLSGGLVELVAARKGFVAIIFHAMKPPTKKALLELGLTRRKR</sequence>
<dbReference type="RefSeq" id="WP_129425273.1">
    <property type="nucleotide sequence ID" value="NZ_SDPW01000001.1"/>
</dbReference>
<accession>A0A4Q2K2H3</accession>
<protein>
    <recommendedName>
        <fullName evidence="3">Toxin</fullName>
    </recommendedName>
</protein>
<evidence type="ECO:0000313" key="1">
    <source>
        <dbReference type="EMBL" id="RXZ54668.1"/>
    </source>
</evidence>
<proteinExistence type="predicted"/>
<dbReference type="AlphaFoldDB" id="A0A4Q2K2H3"/>
<keyword evidence="2" id="KW-1185">Reference proteome</keyword>
<organism evidence="1 2">
    <name type="scientific">Senegalimassilia faecalis</name>
    <dbReference type="NCBI Taxonomy" id="2509433"/>
    <lineage>
        <taxon>Bacteria</taxon>
        <taxon>Bacillati</taxon>
        <taxon>Actinomycetota</taxon>
        <taxon>Coriobacteriia</taxon>
        <taxon>Coriobacteriales</taxon>
        <taxon>Coriobacteriaceae</taxon>
        <taxon>Senegalimassilia</taxon>
    </lineage>
</organism>
<evidence type="ECO:0000313" key="2">
    <source>
        <dbReference type="Proteomes" id="UP000293345"/>
    </source>
</evidence>
<comment type="caution">
    <text evidence="1">The sequence shown here is derived from an EMBL/GenBank/DDBJ whole genome shotgun (WGS) entry which is preliminary data.</text>
</comment>
<dbReference type="EMBL" id="SDPW01000001">
    <property type="protein sequence ID" value="RXZ54668.1"/>
    <property type="molecule type" value="Genomic_DNA"/>
</dbReference>
<gene>
    <name evidence="1" type="ORF">ET524_09380</name>
</gene>
<evidence type="ECO:0008006" key="3">
    <source>
        <dbReference type="Google" id="ProtNLM"/>
    </source>
</evidence>
<name>A0A4Q2K2H3_9ACTN</name>
<dbReference type="Proteomes" id="UP000293345">
    <property type="component" value="Unassembled WGS sequence"/>
</dbReference>
<dbReference type="OrthoDB" id="3237719at2"/>
<reference evidence="1 2" key="1">
    <citation type="submission" date="2019-01" db="EMBL/GenBank/DDBJ databases">
        <title>Senegalimassilia sp. nov. KGMB04484 isolated human feces.</title>
        <authorList>
            <person name="Han K.-I."/>
            <person name="Kim J.-S."/>
            <person name="Lee K.C."/>
            <person name="Suh M.K."/>
            <person name="Eom M.K."/>
            <person name="Lee J.H."/>
            <person name="Park S.-H."/>
            <person name="Kang S.W."/>
            <person name="Park J.-E."/>
            <person name="Oh B.S."/>
            <person name="Yu S.Y."/>
            <person name="Choi S.-H."/>
            <person name="Lee D.H."/>
            <person name="Yoon H."/>
            <person name="Kim B.-Y."/>
            <person name="Lee J.H."/>
            <person name="Lee J.-S."/>
        </authorList>
    </citation>
    <scope>NUCLEOTIDE SEQUENCE [LARGE SCALE GENOMIC DNA]</scope>
    <source>
        <strain evidence="1 2">KGMB04484</strain>
    </source>
</reference>